<evidence type="ECO:0000256" key="3">
    <source>
        <dbReference type="PROSITE-ProRule" id="PRU00339"/>
    </source>
</evidence>
<dbReference type="Gene3D" id="1.25.40.10">
    <property type="entry name" value="Tetratricopeptide repeat domain"/>
    <property type="match status" value="1"/>
</dbReference>
<dbReference type="PANTHER" id="PTHR44858:SF1">
    <property type="entry name" value="UDP-N-ACETYLGLUCOSAMINE--PEPTIDE N-ACETYLGLUCOSAMINYLTRANSFERASE SPINDLY-RELATED"/>
    <property type="match status" value="1"/>
</dbReference>
<keyword evidence="5" id="KW-1185">Reference proteome</keyword>
<dbReference type="InterPro" id="IPR011990">
    <property type="entry name" value="TPR-like_helical_dom_sf"/>
</dbReference>
<proteinExistence type="predicted"/>
<dbReference type="InterPro" id="IPR019734">
    <property type="entry name" value="TPR_rpt"/>
</dbReference>
<dbReference type="SUPFAM" id="SSF48452">
    <property type="entry name" value="TPR-like"/>
    <property type="match status" value="1"/>
</dbReference>
<sequence>MNMTSSRALRTVILLLAGSLLAGCATGGLKGNKSEGLKLAHLLRDQGRLEAAADVYARLDVRGLLNGPEMLEYASVAAPVRQPAQALTLYSRARDALGGSLENMSSSEALAICTGMGRAELALGQMGLAQQSFTCALQRDSKNVTALNGAGVLLDAQGQHEQARQRFQQALTQDPGNIPVMNNLALSWLASGQADRAIQQLSNADASNPSVRLNLALAWLVKGDEDKARDVLSQLADASQVDTLLTSLKARAAQLSSSSNTLLMASTQPLSLSEPNP</sequence>
<evidence type="ECO:0000313" key="5">
    <source>
        <dbReference type="Proteomes" id="UP001515683"/>
    </source>
</evidence>
<dbReference type="EMBL" id="VWXF01000002">
    <property type="protein sequence ID" value="NIF21504.1"/>
    <property type="molecule type" value="Genomic_DNA"/>
</dbReference>
<gene>
    <name evidence="4" type="ORF">F3J40_07815</name>
</gene>
<dbReference type="RefSeq" id="WP_167013465.1">
    <property type="nucleotide sequence ID" value="NZ_VWXF01000002.1"/>
</dbReference>
<keyword evidence="2 3" id="KW-0802">TPR repeat</keyword>
<evidence type="ECO:0000256" key="2">
    <source>
        <dbReference type="ARBA" id="ARBA00022803"/>
    </source>
</evidence>
<evidence type="ECO:0000256" key="1">
    <source>
        <dbReference type="ARBA" id="ARBA00022737"/>
    </source>
</evidence>
<dbReference type="PROSITE" id="PS50005">
    <property type="entry name" value="TPR"/>
    <property type="match status" value="1"/>
</dbReference>
<feature type="repeat" description="TPR" evidence="3">
    <location>
        <begin position="144"/>
        <end position="177"/>
    </location>
</feature>
<dbReference type="SMART" id="SM00028">
    <property type="entry name" value="TPR"/>
    <property type="match status" value="3"/>
</dbReference>
<evidence type="ECO:0000313" key="4">
    <source>
        <dbReference type="EMBL" id="NIF21504.1"/>
    </source>
</evidence>
<dbReference type="Proteomes" id="UP001515683">
    <property type="component" value="Unassembled WGS sequence"/>
</dbReference>
<dbReference type="PANTHER" id="PTHR44858">
    <property type="entry name" value="TETRATRICOPEPTIDE REPEAT PROTEIN 6"/>
    <property type="match status" value="1"/>
</dbReference>
<accession>A0ABX0RCV7</accession>
<dbReference type="Pfam" id="PF14559">
    <property type="entry name" value="TPR_19"/>
    <property type="match status" value="1"/>
</dbReference>
<reference evidence="4 5" key="1">
    <citation type="journal article" date="2019" name="bioRxiv">
        <title>Bacteria contribute to plant secondary compound degradation in a generalist herbivore system.</title>
        <authorList>
            <person name="Francoeur C.B."/>
            <person name="Khadempour L."/>
            <person name="Moreira-Soto R.D."/>
            <person name="Gotting K."/>
            <person name="Book A.J."/>
            <person name="Pinto-Tomas A.A."/>
            <person name="Keefover-Ring K."/>
            <person name="Currie C.R."/>
        </authorList>
    </citation>
    <scope>NUCLEOTIDE SEQUENCE [LARGE SCALE GENOMIC DNA]</scope>
    <source>
        <strain evidence="4">Acro-835</strain>
    </source>
</reference>
<protein>
    <submittedName>
        <fullName evidence="4">Tetratricopeptide repeat protein</fullName>
    </submittedName>
</protein>
<name>A0ABX0RCV7_9GAMM</name>
<dbReference type="PROSITE" id="PS51257">
    <property type="entry name" value="PROKAR_LIPOPROTEIN"/>
    <property type="match status" value="1"/>
</dbReference>
<organism evidence="4 5">
    <name type="scientific">Candidatus Pantoea multigeneris</name>
    <dbReference type="NCBI Taxonomy" id="2608357"/>
    <lineage>
        <taxon>Bacteria</taxon>
        <taxon>Pseudomonadati</taxon>
        <taxon>Pseudomonadota</taxon>
        <taxon>Gammaproteobacteria</taxon>
        <taxon>Enterobacterales</taxon>
        <taxon>Erwiniaceae</taxon>
        <taxon>Pantoea</taxon>
    </lineage>
</organism>
<dbReference type="InterPro" id="IPR050498">
    <property type="entry name" value="Ycf3"/>
</dbReference>
<keyword evidence="1" id="KW-0677">Repeat</keyword>
<comment type="caution">
    <text evidence="4">The sequence shown here is derived from an EMBL/GenBank/DDBJ whole genome shotgun (WGS) entry which is preliminary data.</text>
</comment>